<keyword evidence="1" id="KW-1133">Transmembrane helix</keyword>
<comment type="caution">
    <text evidence="2">The sequence shown here is derived from an EMBL/GenBank/DDBJ whole genome shotgun (WGS) entry which is preliminary data.</text>
</comment>
<evidence type="ECO:0000313" key="2">
    <source>
        <dbReference type="EMBL" id="MBB6519932.1"/>
    </source>
</evidence>
<evidence type="ECO:0000313" key="3">
    <source>
        <dbReference type="Proteomes" id="UP000528457"/>
    </source>
</evidence>
<feature type="transmembrane region" description="Helical" evidence="1">
    <location>
        <begin position="12"/>
        <end position="38"/>
    </location>
</feature>
<proteinExistence type="predicted"/>
<organism evidence="2 3">
    <name type="scientific">Pseudoteredinibacter isoporae</name>
    <dbReference type="NCBI Taxonomy" id="570281"/>
    <lineage>
        <taxon>Bacteria</taxon>
        <taxon>Pseudomonadati</taxon>
        <taxon>Pseudomonadota</taxon>
        <taxon>Gammaproteobacteria</taxon>
        <taxon>Cellvibrionales</taxon>
        <taxon>Cellvibrionaceae</taxon>
        <taxon>Pseudoteredinibacter</taxon>
    </lineage>
</organism>
<dbReference type="Proteomes" id="UP000528457">
    <property type="component" value="Unassembled WGS sequence"/>
</dbReference>
<gene>
    <name evidence="2" type="ORF">HNR48_000210</name>
</gene>
<keyword evidence="3" id="KW-1185">Reference proteome</keyword>
<sequence length="200" mass="22041">MDLVFHASLPALWAALASPQGIIASCLFCLGVLGFLLLQDMGENLRVSLLSLALFGLIALCYAYIQYSQPAVPLMVQQTKAPKNTHVSAQAPGIITRGDDDLSLKESGYIYIGRYRDKHWQNALFNDPTGPLSTGDVLQLNSARQMFACAPYRKEMLDLKFTYCKEVIGEAEANDNVRVARPPIIVGLSNVWVYVTKVES</sequence>
<dbReference type="AlphaFoldDB" id="A0A7X0MWK5"/>
<dbReference type="InParanoid" id="A0A7X0MWK5"/>
<keyword evidence="1" id="KW-0812">Transmembrane</keyword>
<feature type="transmembrane region" description="Helical" evidence="1">
    <location>
        <begin position="45"/>
        <end position="65"/>
    </location>
</feature>
<protein>
    <submittedName>
        <fullName evidence="2">Uncharacterized protein</fullName>
    </submittedName>
</protein>
<accession>A0A7X0MWK5</accession>
<name>A0A7X0MWK5_9GAMM</name>
<dbReference type="EMBL" id="JACHHT010000001">
    <property type="protein sequence ID" value="MBB6519932.1"/>
    <property type="molecule type" value="Genomic_DNA"/>
</dbReference>
<keyword evidence="1" id="KW-0472">Membrane</keyword>
<dbReference type="RefSeq" id="WP_166852742.1">
    <property type="nucleotide sequence ID" value="NZ_JAAONY010000001.1"/>
</dbReference>
<reference evidence="2 3" key="1">
    <citation type="submission" date="2020-08" db="EMBL/GenBank/DDBJ databases">
        <title>Genomic Encyclopedia of Type Strains, Phase IV (KMG-IV): sequencing the most valuable type-strain genomes for metagenomic binning, comparative biology and taxonomic classification.</title>
        <authorList>
            <person name="Goeker M."/>
        </authorList>
    </citation>
    <scope>NUCLEOTIDE SEQUENCE [LARGE SCALE GENOMIC DNA]</scope>
    <source>
        <strain evidence="2 3">DSM 22368</strain>
    </source>
</reference>
<evidence type="ECO:0000256" key="1">
    <source>
        <dbReference type="SAM" id="Phobius"/>
    </source>
</evidence>